<sequence>MSSGGAIGLGCGWAPPFTGLLGRPEVRLVPPGRPRGWPGGVRPYGSAQYQRYQAFALRLLRAATRLRREKRSFIGAPPYQVKIT</sequence>
<protein>
    <submittedName>
        <fullName evidence="1">Uncharacterized protein</fullName>
    </submittedName>
</protein>
<comment type="caution">
    <text evidence="1">The sequence shown here is derived from an EMBL/GenBank/DDBJ whole genome shotgun (WGS) entry which is preliminary data.</text>
</comment>
<keyword evidence="2" id="KW-1185">Reference proteome</keyword>
<reference evidence="1" key="2">
    <citation type="submission" date="2020-09" db="EMBL/GenBank/DDBJ databases">
        <authorList>
            <person name="Sun Q."/>
            <person name="Ohkuma M."/>
        </authorList>
    </citation>
    <scope>NUCLEOTIDE SEQUENCE</scope>
    <source>
        <strain evidence="1">JCM 4234</strain>
    </source>
</reference>
<dbReference type="Proteomes" id="UP000653493">
    <property type="component" value="Unassembled WGS sequence"/>
</dbReference>
<organism evidence="1 2">
    <name type="scientific">Streptomyces griseoviridis</name>
    <dbReference type="NCBI Taxonomy" id="45398"/>
    <lineage>
        <taxon>Bacteria</taxon>
        <taxon>Bacillati</taxon>
        <taxon>Actinomycetota</taxon>
        <taxon>Actinomycetes</taxon>
        <taxon>Kitasatosporales</taxon>
        <taxon>Streptomycetaceae</taxon>
        <taxon>Streptomyces</taxon>
    </lineage>
</organism>
<gene>
    <name evidence="1" type="ORF">GCM10010238_32710</name>
</gene>
<name>A0A918GK34_STRGD</name>
<dbReference type="EMBL" id="BMSL01000007">
    <property type="protein sequence ID" value="GGS40530.1"/>
    <property type="molecule type" value="Genomic_DNA"/>
</dbReference>
<evidence type="ECO:0000313" key="1">
    <source>
        <dbReference type="EMBL" id="GGS40530.1"/>
    </source>
</evidence>
<reference evidence="1" key="1">
    <citation type="journal article" date="2014" name="Int. J. Syst. Evol. Microbiol.">
        <title>Complete genome sequence of Corynebacterium casei LMG S-19264T (=DSM 44701T), isolated from a smear-ripened cheese.</title>
        <authorList>
            <consortium name="US DOE Joint Genome Institute (JGI-PGF)"/>
            <person name="Walter F."/>
            <person name="Albersmeier A."/>
            <person name="Kalinowski J."/>
            <person name="Ruckert C."/>
        </authorList>
    </citation>
    <scope>NUCLEOTIDE SEQUENCE</scope>
    <source>
        <strain evidence="1">JCM 4234</strain>
    </source>
</reference>
<evidence type="ECO:0000313" key="2">
    <source>
        <dbReference type="Proteomes" id="UP000653493"/>
    </source>
</evidence>
<proteinExistence type="predicted"/>
<dbReference type="AlphaFoldDB" id="A0A918GK34"/>
<accession>A0A918GK34</accession>